<proteinExistence type="inferred from homology"/>
<feature type="transmembrane region" description="Helical" evidence="12">
    <location>
        <begin position="12"/>
        <end position="28"/>
    </location>
</feature>
<evidence type="ECO:0000259" key="13">
    <source>
        <dbReference type="PROSITE" id="PS50198"/>
    </source>
</evidence>
<dbReference type="GO" id="GO:0005886">
    <property type="term" value="C:plasma membrane"/>
    <property type="evidence" value="ECO:0007669"/>
    <property type="project" value="UniProtKB-SubCell"/>
</dbReference>
<dbReference type="SUPFAM" id="SSF109998">
    <property type="entry name" value="Triger factor/SurA peptide-binding domain-like"/>
    <property type="match status" value="1"/>
</dbReference>
<evidence type="ECO:0000256" key="3">
    <source>
        <dbReference type="ARBA" id="ARBA00022519"/>
    </source>
</evidence>
<evidence type="ECO:0000313" key="14">
    <source>
        <dbReference type="EMBL" id="SDX37434.1"/>
    </source>
</evidence>
<keyword evidence="11" id="KW-0697">Rotamase</keyword>
<evidence type="ECO:0000256" key="11">
    <source>
        <dbReference type="PROSITE-ProRule" id="PRU00278"/>
    </source>
</evidence>
<keyword evidence="15" id="KW-1185">Reference proteome</keyword>
<keyword evidence="3" id="KW-0997">Cell inner membrane</keyword>
<evidence type="ECO:0000256" key="6">
    <source>
        <dbReference type="ARBA" id="ARBA00023136"/>
    </source>
</evidence>
<reference evidence="14 15" key="1">
    <citation type="submission" date="2016-10" db="EMBL/GenBank/DDBJ databases">
        <authorList>
            <person name="Varghese N."/>
            <person name="Submissions S."/>
        </authorList>
    </citation>
    <scope>NUCLEOTIDE SEQUENCE [LARGE SCALE GENOMIC DNA]</scope>
    <source>
        <strain evidence="14 15">DSM 25353</strain>
    </source>
</reference>
<evidence type="ECO:0000256" key="7">
    <source>
        <dbReference type="ARBA" id="ARBA00023186"/>
    </source>
</evidence>
<sequence length="695" mass="75904">MSVIQRIRDKGAWIVFAIIALALIAFILQDGVGRGSRAFSSNTIGKVNGEKITRTEFEEKLNMQERYAAQQGMGREQLVTAVWNQEVERLVLNQEFDKLGLQVGAKELSDILFGENSPLRQEFTDPKTGVFNADDARRAFAQIKKSRNKEQLAMIQNGYIDPTIESALRNKYQALVQQAVYIPKWLVEKQEADNNAISNISYVYVPYASVSDSLAKVSDDDMMAYEKKHSKQFTKDEESRSISYVSFSAAPSSADSAAVLGQITALKNDFEHAEDVGAYISRVGSEIPFYNSYFSKAKMQQPNKDSLTKIPVGSVYGPYIDAQNYTLAKMVGIKQWPDSVKVRHILIATADPRAGQVIREDSVAKKLVDSIETAVKGGADFNALVQKYSDDPGSKEKGGVYEYFPQGQMVVPFNDYVFDHPVGSKGVVKTDYGYHYIEILGQKGMNPVYKIAYLSKAIVASNETVSNANTHAAQFAASSKNGKQFNENALKSGLSIMPGNDIKQNDFAVPGVGQSRQLVRWIYEHGVGDVSDPTEVGDRYVVAIVTAVNKAGLMSPTEARAFGEGLVRNEKKAAQIISTKFKGNSLESYASSAGTTVMKADSIGFNAPFIPNIGNEPKIVGAAFNKSLNGKASEPIAGGTGVFAVQVVNSGARAGVMDPAAIRQNLLQGARMAAYRSLEALRKAASIKDNRSKFY</sequence>
<evidence type="ECO:0000256" key="2">
    <source>
        <dbReference type="ARBA" id="ARBA00022475"/>
    </source>
</evidence>
<evidence type="ECO:0000256" key="1">
    <source>
        <dbReference type="ARBA" id="ARBA00004382"/>
    </source>
</evidence>
<dbReference type="Gene3D" id="3.10.50.40">
    <property type="match status" value="1"/>
</dbReference>
<accession>A0A8X8IHY5</accession>
<dbReference type="AlphaFoldDB" id="A0A8X8IHY5"/>
<dbReference type="GO" id="GO:0003755">
    <property type="term" value="F:peptidyl-prolyl cis-trans isomerase activity"/>
    <property type="evidence" value="ECO:0007669"/>
    <property type="project" value="UniProtKB-KW"/>
</dbReference>
<comment type="caution">
    <text evidence="14">The sequence shown here is derived from an EMBL/GenBank/DDBJ whole genome shotgun (WGS) entry which is preliminary data.</text>
</comment>
<dbReference type="PROSITE" id="PS50198">
    <property type="entry name" value="PPIC_PPIASE_2"/>
    <property type="match status" value="1"/>
</dbReference>
<dbReference type="InterPro" id="IPR052029">
    <property type="entry name" value="PpiD_chaperone"/>
</dbReference>
<protein>
    <recommendedName>
        <fullName evidence="9">Periplasmic chaperone PpiD</fullName>
    </recommendedName>
    <alternativeName>
        <fullName evidence="10">Periplasmic folding chaperone</fullName>
    </alternativeName>
</protein>
<name>A0A8X8IHY5_9BACT</name>
<keyword evidence="6 12" id="KW-0472">Membrane</keyword>
<dbReference type="SUPFAM" id="SSF54534">
    <property type="entry name" value="FKBP-like"/>
    <property type="match status" value="1"/>
</dbReference>
<keyword evidence="2" id="KW-1003">Cell membrane</keyword>
<dbReference type="PANTHER" id="PTHR47529:SF1">
    <property type="entry name" value="PERIPLASMIC CHAPERONE PPID"/>
    <property type="match status" value="1"/>
</dbReference>
<evidence type="ECO:0000256" key="8">
    <source>
        <dbReference type="ARBA" id="ARBA00038408"/>
    </source>
</evidence>
<dbReference type="Proteomes" id="UP000198711">
    <property type="component" value="Unassembled WGS sequence"/>
</dbReference>
<keyword evidence="5 12" id="KW-1133">Transmembrane helix</keyword>
<dbReference type="EMBL" id="FNNO01000014">
    <property type="protein sequence ID" value="SDX37434.1"/>
    <property type="molecule type" value="Genomic_DNA"/>
</dbReference>
<keyword evidence="7" id="KW-0143">Chaperone</keyword>
<dbReference type="PANTHER" id="PTHR47529">
    <property type="entry name" value="PEPTIDYL-PROLYL CIS-TRANS ISOMERASE D"/>
    <property type="match status" value="1"/>
</dbReference>
<dbReference type="Pfam" id="PF13623">
    <property type="entry name" value="SurA_N_2"/>
    <property type="match status" value="1"/>
</dbReference>
<keyword evidence="11 14" id="KW-0413">Isomerase</keyword>
<keyword evidence="4 12" id="KW-0812">Transmembrane</keyword>
<comment type="similarity">
    <text evidence="8">Belongs to the PpiD chaperone family.</text>
</comment>
<dbReference type="InterPro" id="IPR046357">
    <property type="entry name" value="PPIase_dom_sf"/>
</dbReference>
<dbReference type="RefSeq" id="WP_092725751.1">
    <property type="nucleotide sequence ID" value="NZ_FNNO01000014.1"/>
</dbReference>
<evidence type="ECO:0000256" key="5">
    <source>
        <dbReference type="ARBA" id="ARBA00022989"/>
    </source>
</evidence>
<organism evidence="14 15">
    <name type="scientific">Hydrobacter penzbergensis</name>
    <dbReference type="NCBI Taxonomy" id="1235997"/>
    <lineage>
        <taxon>Bacteria</taxon>
        <taxon>Pseudomonadati</taxon>
        <taxon>Bacteroidota</taxon>
        <taxon>Chitinophagia</taxon>
        <taxon>Chitinophagales</taxon>
        <taxon>Chitinophagaceae</taxon>
        <taxon>Hydrobacter</taxon>
    </lineage>
</organism>
<evidence type="ECO:0000313" key="15">
    <source>
        <dbReference type="Proteomes" id="UP000198711"/>
    </source>
</evidence>
<evidence type="ECO:0000256" key="12">
    <source>
        <dbReference type="SAM" id="Phobius"/>
    </source>
</evidence>
<feature type="domain" description="PpiC" evidence="13">
    <location>
        <begin position="337"/>
        <end position="441"/>
    </location>
</feature>
<dbReference type="InterPro" id="IPR027304">
    <property type="entry name" value="Trigger_fact/SurA_dom_sf"/>
</dbReference>
<evidence type="ECO:0000256" key="4">
    <source>
        <dbReference type="ARBA" id="ARBA00022692"/>
    </source>
</evidence>
<dbReference type="Pfam" id="PF13616">
    <property type="entry name" value="Rotamase_3"/>
    <property type="match status" value="1"/>
</dbReference>
<dbReference type="InterPro" id="IPR000297">
    <property type="entry name" value="PPIase_PpiC"/>
</dbReference>
<comment type="subcellular location">
    <subcellularLocation>
        <location evidence="1">Cell inner membrane</location>
        <topology evidence="1">Single-pass type II membrane protein</topology>
        <orientation evidence="1">Periplasmic side</orientation>
    </subcellularLocation>
</comment>
<gene>
    <name evidence="14" type="ORF">SAMN05444410_11474</name>
</gene>
<evidence type="ECO:0000256" key="9">
    <source>
        <dbReference type="ARBA" id="ARBA00040743"/>
    </source>
</evidence>
<evidence type="ECO:0000256" key="10">
    <source>
        <dbReference type="ARBA" id="ARBA00042775"/>
    </source>
</evidence>